<dbReference type="InterPro" id="IPR011055">
    <property type="entry name" value="Dup_hybrid_motif"/>
</dbReference>
<dbReference type="Pfam" id="PF01551">
    <property type="entry name" value="Peptidase_M23"/>
    <property type="match status" value="1"/>
</dbReference>
<feature type="region of interest" description="Disordered" evidence="1">
    <location>
        <begin position="377"/>
        <end position="436"/>
    </location>
</feature>
<organism evidence="3 4">
    <name type="scientific">Actinopolymorpha pittospori</name>
    <dbReference type="NCBI Taxonomy" id="648752"/>
    <lineage>
        <taxon>Bacteria</taxon>
        <taxon>Bacillati</taxon>
        <taxon>Actinomycetota</taxon>
        <taxon>Actinomycetes</taxon>
        <taxon>Propionibacteriales</taxon>
        <taxon>Actinopolymorphaceae</taxon>
        <taxon>Actinopolymorpha</taxon>
    </lineage>
</organism>
<dbReference type="CDD" id="cd12797">
    <property type="entry name" value="M23_peptidase"/>
    <property type="match status" value="1"/>
</dbReference>
<reference evidence="3" key="1">
    <citation type="submission" date="2020-10" db="EMBL/GenBank/DDBJ databases">
        <title>Sequencing the genomes of 1000 actinobacteria strains.</title>
        <authorList>
            <person name="Klenk H.-P."/>
        </authorList>
    </citation>
    <scope>NUCLEOTIDE SEQUENCE</scope>
    <source>
        <strain evidence="3">DSM 45354</strain>
    </source>
</reference>
<evidence type="ECO:0000313" key="4">
    <source>
        <dbReference type="Proteomes" id="UP000638648"/>
    </source>
</evidence>
<dbReference type="PANTHER" id="PTHR21666">
    <property type="entry name" value="PEPTIDASE-RELATED"/>
    <property type="match status" value="1"/>
</dbReference>
<dbReference type="Gene3D" id="2.70.70.10">
    <property type="entry name" value="Glucose Permease (Domain IIA)"/>
    <property type="match status" value="1"/>
</dbReference>
<dbReference type="GO" id="GO:0004222">
    <property type="term" value="F:metalloendopeptidase activity"/>
    <property type="evidence" value="ECO:0007669"/>
    <property type="project" value="TreeGrafter"/>
</dbReference>
<proteinExistence type="predicted"/>
<name>A0A927RBA9_9ACTN</name>
<feature type="compositionally biased region" description="Low complexity" evidence="1">
    <location>
        <begin position="407"/>
        <end position="429"/>
    </location>
</feature>
<dbReference type="PANTHER" id="PTHR21666:SF270">
    <property type="entry name" value="MUREIN HYDROLASE ACTIVATOR ENVC"/>
    <property type="match status" value="1"/>
</dbReference>
<feature type="region of interest" description="Disordered" evidence="1">
    <location>
        <begin position="176"/>
        <end position="238"/>
    </location>
</feature>
<feature type="region of interest" description="Disordered" evidence="1">
    <location>
        <begin position="451"/>
        <end position="514"/>
    </location>
</feature>
<dbReference type="SUPFAM" id="SSF51261">
    <property type="entry name" value="Duplicated hybrid motif"/>
    <property type="match status" value="1"/>
</dbReference>
<feature type="compositionally biased region" description="Low complexity" evidence="1">
    <location>
        <begin position="219"/>
        <end position="230"/>
    </location>
</feature>
<evidence type="ECO:0000313" key="3">
    <source>
        <dbReference type="EMBL" id="MBE1609947.1"/>
    </source>
</evidence>
<gene>
    <name evidence="3" type="ORF">HEB94_006795</name>
</gene>
<feature type="compositionally biased region" description="Low complexity" evidence="1">
    <location>
        <begin position="190"/>
        <end position="203"/>
    </location>
</feature>
<protein>
    <recommendedName>
        <fullName evidence="2">M23ase beta-sheet core domain-containing protein</fullName>
    </recommendedName>
</protein>
<keyword evidence="4" id="KW-1185">Reference proteome</keyword>
<feature type="domain" description="M23ase beta-sheet core" evidence="2">
    <location>
        <begin position="85"/>
        <end position="180"/>
    </location>
</feature>
<dbReference type="AlphaFoldDB" id="A0A927RBA9"/>
<dbReference type="EMBL" id="JADBEM010000001">
    <property type="protein sequence ID" value="MBE1609947.1"/>
    <property type="molecule type" value="Genomic_DNA"/>
</dbReference>
<feature type="compositionally biased region" description="Pro residues" evidence="1">
    <location>
        <begin position="204"/>
        <end position="218"/>
    </location>
</feature>
<evidence type="ECO:0000256" key="1">
    <source>
        <dbReference type="SAM" id="MobiDB-lite"/>
    </source>
</evidence>
<evidence type="ECO:0000259" key="2">
    <source>
        <dbReference type="Pfam" id="PF01551"/>
    </source>
</evidence>
<comment type="caution">
    <text evidence="3">The sequence shown here is derived from an EMBL/GenBank/DDBJ whole genome shotgun (WGS) entry which is preliminary data.</text>
</comment>
<dbReference type="Proteomes" id="UP000638648">
    <property type="component" value="Unassembled WGS sequence"/>
</dbReference>
<accession>A0A927RBA9</accession>
<dbReference type="InterPro" id="IPR016047">
    <property type="entry name" value="M23ase_b-sheet_dom"/>
</dbReference>
<feature type="compositionally biased region" description="Low complexity" evidence="1">
    <location>
        <begin position="492"/>
        <end position="514"/>
    </location>
</feature>
<feature type="compositionally biased region" description="Polar residues" evidence="1">
    <location>
        <begin position="451"/>
        <end position="461"/>
    </location>
</feature>
<dbReference type="InterPro" id="IPR050570">
    <property type="entry name" value="Cell_wall_metabolism_enzyme"/>
</dbReference>
<sequence>MKKVALVLAVLVAGGMLVVPVLLGLVAVIFGAAANASQNPCISPDGNLPPAGGPVRFPVVGKFMVTSEYGMRYNPGDIDHGEYKLHAGIDLAEVPASGPVVAAAAGVVRATPTSRTGGNMVEIDHGGGLTTTYMHLASRAVSIGDQVWAGRQIGVQGNTGNSSGSHLHFQVEVNGQPVNPRDWMTKQGLTVPPTGGTGTAPEAAPTPPPGPGDSPPQLDPTLAPLTPTSPAGKTRTVTSSLPAQVGPYKGEQVLNAAYIIKAGQAMNLDAKTITIGVMTAMGESSLINIDRGDAAGPDSRGLFQQRDNGAWGSYSDRMNPTIASTNFFKALIAVPNYLTLEPTIAAHRAQHNADPYHYAPYWPDAVAMVATLTEDPDLLESLPPAGPVAGCDDGGPDAPPPAGRSLPRPSTTSVPPTRGVVGTSTAPARAPTPPPAVDVWSVSIVRAWSCSRSTTPPASSWRTRPRRKARTRAAVSSPGTGTRCGPATSSLSARTGPAPPAASATSGSTSATGR</sequence>